<dbReference type="EMBL" id="SUNI01000003">
    <property type="protein sequence ID" value="TJZ92995.1"/>
    <property type="molecule type" value="Genomic_DNA"/>
</dbReference>
<dbReference type="Gene3D" id="2.170.16.10">
    <property type="entry name" value="Hedgehog/Intein (Hint) domain"/>
    <property type="match status" value="1"/>
</dbReference>
<dbReference type="SUPFAM" id="SSF51294">
    <property type="entry name" value="Hedgehog/intein (Hint) domain"/>
    <property type="match status" value="1"/>
</dbReference>
<dbReference type="Pfam" id="PF13403">
    <property type="entry name" value="Hint_2"/>
    <property type="match status" value="1"/>
</dbReference>
<dbReference type="Proteomes" id="UP000309747">
    <property type="component" value="Unassembled WGS sequence"/>
</dbReference>
<dbReference type="InterPro" id="IPR028992">
    <property type="entry name" value="Hedgehog/Intein_dom"/>
</dbReference>
<evidence type="ECO:0000313" key="3">
    <source>
        <dbReference type="Proteomes" id="UP000309747"/>
    </source>
</evidence>
<dbReference type="OrthoDB" id="6305173at2"/>
<name>A0A4U0RCR1_9RHOB</name>
<feature type="domain" description="Hedgehog/Intein (Hint)" evidence="1">
    <location>
        <begin position="174"/>
        <end position="320"/>
    </location>
</feature>
<sequence>MRMSYQITVLTLADRITSATDEGNREFAPWTDRQPIVFTDPVLTTIRISDDDPHFNSGLYSPGEDQQKLLDPVTFGYGATAVTVPAGTALSNFQGSIIAGQGSDRFFAMFPRTLIQGDLGDEIGDRHSVLIFPLSRVENGETVFPVFTLDQTYTFVSFRSIYATDDSVPYAPMPCFAEGTLIRTAEGPRPIQTLRPGDLVATLDHGLQPILWLGHRRADAAHLDLRPQDRPIRLAPGSLGPGRPLRDMLVSPQHRMLLRSAIAARMLGSEDTLVAARHLIGQPGIALRGGDDPVTYWHLLLARHEVIEAEGAWTESLYPGPIALQAFSSLQLAQIHAVLPRLHLDGPPPFARPVPSGRQARQLLHRHLRNAKPLVRA</sequence>
<proteinExistence type="predicted"/>
<comment type="caution">
    <text evidence="2">The sequence shown here is derived from an EMBL/GenBank/DDBJ whole genome shotgun (WGS) entry which is preliminary data.</text>
</comment>
<accession>A0A4U0RCR1</accession>
<dbReference type="InterPro" id="IPR036844">
    <property type="entry name" value="Hint_dom_sf"/>
</dbReference>
<evidence type="ECO:0000259" key="1">
    <source>
        <dbReference type="Pfam" id="PF13403"/>
    </source>
</evidence>
<organism evidence="2 3">
    <name type="scientific">Paracoccus gahaiensis</name>
    <dbReference type="NCBI Taxonomy" id="1706839"/>
    <lineage>
        <taxon>Bacteria</taxon>
        <taxon>Pseudomonadati</taxon>
        <taxon>Pseudomonadota</taxon>
        <taxon>Alphaproteobacteria</taxon>
        <taxon>Rhodobacterales</taxon>
        <taxon>Paracoccaceae</taxon>
        <taxon>Paracoccus</taxon>
    </lineage>
</organism>
<protein>
    <submittedName>
        <fullName evidence="2">Hint domain-containing protein</fullName>
    </submittedName>
</protein>
<gene>
    <name evidence="2" type="ORF">FA743_05740</name>
</gene>
<keyword evidence="3" id="KW-1185">Reference proteome</keyword>
<reference evidence="2 3" key="1">
    <citation type="submission" date="2019-04" db="EMBL/GenBank/DDBJ databases">
        <authorList>
            <person name="Li J."/>
        </authorList>
    </citation>
    <scope>NUCLEOTIDE SEQUENCE [LARGE SCALE GENOMIC DNA]</scope>
    <source>
        <strain evidence="2 3">KCTC 42687</strain>
    </source>
</reference>
<evidence type="ECO:0000313" key="2">
    <source>
        <dbReference type="EMBL" id="TJZ92995.1"/>
    </source>
</evidence>
<dbReference type="AlphaFoldDB" id="A0A4U0RCR1"/>